<evidence type="ECO:0000313" key="2">
    <source>
        <dbReference type="Proteomes" id="UP001057868"/>
    </source>
</evidence>
<evidence type="ECO:0000313" key="1">
    <source>
        <dbReference type="EMBL" id="GKU25065.1"/>
    </source>
</evidence>
<protein>
    <submittedName>
        <fullName evidence="1">Uncharacterized protein</fullName>
    </submittedName>
</protein>
<name>A0A9W6DA70_9CLOT</name>
<accession>A0A9W6DA70</accession>
<keyword evidence="2" id="KW-1185">Reference proteome</keyword>
<gene>
    <name evidence="1" type="ORF">CFOLD11_18910</name>
</gene>
<dbReference type="AlphaFoldDB" id="A0A9W6DA70"/>
<organism evidence="1 2">
    <name type="scientific">Clostridium folliculivorans</name>
    <dbReference type="NCBI Taxonomy" id="2886038"/>
    <lineage>
        <taxon>Bacteria</taxon>
        <taxon>Bacillati</taxon>
        <taxon>Bacillota</taxon>
        <taxon>Clostridia</taxon>
        <taxon>Eubacteriales</taxon>
        <taxon>Clostridiaceae</taxon>
        <taxon>Clostridium</taxon>
    </lineage>
</organism>
<comment type="caution">
    <text evidence="1">The sequence shown here is derived from an EMBL/GenBank/DDBJ whole genome shotgun (WGS) entry which is preliminary data.</text>
</comment>
<sequence length="43" mass="5218">MIKLFISFCRLLGEKWETLIAGLGDKYTNRYLKLIYNSMYTYF</sequence>
<dbReference type="Proteomes" id="UP001057868">
    <property type="component" value="Unassembled WGS sequence"/>
</dbReference>
<dbReference type="EMBL" id="BQXY01000002">
    <property type="protein sequence ID" value="GKU25065.1"/>
    <property type="molecule type" value="Genomic_DNA"/>
</dbReference>
<reference evidence="1" key="1">
    <citation type="journal article" date="2023" name="Int. J. Syst. Evol. Microbiol.">
        <title>&lt;i&gt;Clostridium folliculivorans&lt;/i&gt; sp. nov., isolated from soil samples of an organic paddy in Japan.</title>
        <authorList>
            <person name="Tazawa J."/>
            <person name="Kobayashi H."/>
            <person name="Tanizawa Y."/>
            <person name="Uchino A."/>
            <person name="Tanaka F."/>
            <person name="Urashima Y."/>
            <person name="Miura S."/>
            <person name="Sakamoto M."/>
            <person name="Ohkuma M."/>
            <person name="Tohno M."/>
        </authorList>
    </citation>
    <scope>NUCLEOTIDE SEQUENCE</scope>
    <source>
        <strain evidence="1">D1-1</strain>
    </source>
</reference>
<proteinExistence type="predicted"/>